<dbReference type="PROSITE" id="PS50846">
    <property type="entry name" value="HMA_2"/>
    <property type="match status" value="1"/>
</dbReference>
<gene>
    <name evidence="5" type="ORF">KC19_8G066400</name>
</gene>
<dbReference type="EMBL" id="CM026429">
    <property type="protein sequence ID" value="KAG0563876.1"/>
    <property type="molecule type" value="Genomic_DNA"/>
</dbReference>
<evidence type="ECO:0000256" key="1">
    <source>
        <dbReference type="ARBA" id="ARBA00022723"/>
    </source>
</evidence>
<dbReference type="InterPro" id="IPR036163">
    <property type="entry name" value="HMA_dom_sf"/>
</dbReference>
<name>A0A8T0GW34_CERPU</name>
<feature type="domain" description="HMA" evidence="4">
    <location>
        <begin position="150"/>
        <end position="227"/>
    </location>
</feature>
<dbReference type="FunFam" id="3.30.70.100:FF:000047">
    <property type="entry name" value="Copper-transporting ATPase PAA1, chloroplastic"/>
    <property type="match status" value="1"/>
</dbReference>
<dbReference type="Pfam" id="PF00403">
    <property type="entry name" value="HMA"/>
    <property type="match status" value="1"/>
</dbReference>
<keyword evidence="6" id="KW-1185">Reference proteome</keyword>
<proteinExistence type="predicted"/>
<dbReference type="InterPro" id="IPR006121">
    <property type="entry name" value="HMA_dom"/>
</dbReference>
<sequence>MAAAMSMSMAMSSSALSSSAAVSSPMQLGCGEAFAVPRVVAAGPGSRGVGVVSSLCSSQGADWLIGQCSNLRQLKSGLVAGRSSTIYSCQSGLGVASISKIFSGFGGGGGKGFGGWGRGGGGGDGSGVPAAGEGSVGAPGGEASNSITEDVILLSVGGMSCGGCSASVKRILEAQPQVKEATVDLATETAVVQVTTEPVAASGWEVVKRQLGESLAKHLTTCGFKSSVKEDGETAASAA</sequence>
<keyword evidence="1" id="KW-0479">Metal-binding</keyword>
<dbReference type="Gene3D" id="3.30.70.100">
    <property type="match status" value="1"/>
</dbReference>
<dbReference type="OrthoDB" id="689350at2759"/>
<dbReference type="InterPro" id="IPR017969">
    <property type="entry name" value="Heavy-metal-associated_CS"/>
</dbReference>
<dbReference type="GO" id="GO:0055070">
    <property type="term" value="P:copper ion homeostasis"/>
    <property type="evidence" value="ECO:0007669"/>
    <property type="project" value="TreeGrafter"/>
</dbReference>
<accession>A0A8T0GW34</accession>
<dbReference type="GO" id="GO:0043682">
    <property type="term" value="F:P-type divalent copper transporter activity"/>
    <property type="evidence" value="ECO:0007669"/>
    <property type="project" value="TreeGrafter"/>
</dbReference>
<dbReference type="PANTHER" id="PTHR43520">
    <property type="entry name" value="ATP7, ISOFORM B"/>
    <property type="match status" value="1"/>
</dbReference>
<reference evidence="5" key="1">
    <citation type="submission" date="2020-06" db="EMBL/GenBank/DDBJ databases">
        <title>WGS assembly of Ceratodon purpureus strain R40.</title>
        <authorList>
            <person name="Carey S.B."/>
            <person name="Jenkins J."/>
            <person name="Shu S."/>
            <person name="Lovell J.T."/>
            <person name="Sreedasyam A."/>
            <person name="Maumus F."/>
            <person name="Tiley G.P."/>
            <person name="Fernandez-Pozo N."/>
            <person name="Barry K."/>
            <person name="Chen C."/>
            <person name="Wang M."/>
            <person name="Lipzen A."/>
            <person name="Daum C."/>
            <person name="Saski C.A."/>
            <person name="Payton A.C."/>
            <person name="Mcbreen J.C."/>
            <person name="Conrad R.E."/>
            <person name="Kollar L.M."/>
            <person name="Olsson S."/>
            <person name="Huttunen S."/>
            <person name="Landis J.B."/>
            <person name="Wickett N.J."/>
            <person name="Johnson M.G."/>
            <person name="Rensing S.A."/>
            <person name="Grimwood J."/>
            <person name="Schmutz J."/>
            <person name="Mcdaniel S.F."/>
        </authorList>
    </citation>
    <scope>NUCLEOTIDE SEQUENCE</scope>
    <source>
        <strain evidence="5">R40</strain>
    </source>
</reference>
<dbReference type="SUPFAM" id="SSF55008">
    <property type="entry name" value="HMA, heavy metal-associated domain"/>
    <property type="match status" value="1"/>
</dbReference>
<dbReference type="GO" id="GO:0005507">
    <property type="term" value="F:copper ion binding"/>
    <property type="evidence" value="ECO:0007669"/>
    <property type="project" value="TreeGrafter"/>
</dbReference>
<dbReference type="PANTHER" id="PTHR43520:SF22">
    <property type="entry name" value="COPPER-TRANSPORTING ATPASE PAA1, CHLOROPLASTIC"/>
    <property type="match status" value="1"/>
</dbReference>
<keyword evidence="2" id="KW-1278">Translocase</keyword>
<evidence type="ECO:0000256" key="3">
    <source>
        <dbReference type="SAM" id="MobiDB-lite"/>
    </source>
</evidence>
<evidence type="ECO:0000256" key="2">
    <source>
        <dbReference type="ARBA" id="ARBA00022967"/>
    </source>
</evidence>
<dbReference type="GO" id="GO:0016020">
    <property type="term" value="C:membrane"/>
    <property type="evidence" value="ECO:0007669"/>
    <property type="project" value="TreeGrafter"/>
</dbReference>
<protein>
    <recommendedName>
        <fullName evidence="4">HMA domain-containing protein</fullName>
    </recommendedName>
</protein>
<dbReference type="Proteomes" id="UP000822688">
    <property type="component" value="Chromosome 8"/>
</dbReference>
<dbReference type="AlphaFoldDB" id="A0A8T0GW34"/>
<dbReference type="CDD" id="cd00371">
    <property type="entry name" value="HMA"/>
    <property type="match status" value="1"/>
</dbReference>
<organism evidence="5 6">
    <name type="scientific">Ceratodon purpureus</name>
    <name type="common">Fire moss</name>
    <name type="synonym">Dicranum purpureum</name>
    <dbReference type="NCBI Taxonomy" id="3225"/>
    <lineage>
        <taxon>Eukaryota</taxon>
        <taxon>Viridiplantae</taxon>
        <taxon>Streptophyta</taxon>
        <taxon>Embryophyta</taxon>
        <taxon>Bryophyta</taxon>
        <taxon>Bryophytina</taxon>
        <taxon>Bryopsida</taxon>
        <taxon>Dicranidae</taxon>
        <taxon>Pseudoditrichales</taxon>
        <taxon>Ditrichaceae</taxon>
        <taxon>Ceratodon</taxon>
    </lineage>
</organism>
<dbReference type="PROSITE" id="PS01047">
    <property type="entry name" value="HMA_1"/>
    <property type="match status" value="1"/>
</dbReference>
<feature type="region of interest" description="Disordered" evidence="3">
    <location>
        <begin position="119"/>
        <end position="141"/>
    </location>
</feature>
<comment type="caution">
    <text evidence="5">The sequence shown here is derived from an EMBL/GenBank/DDBJ whole genome shotgun (WGS) entry which is preliminary data.</text>
</comment>
<evidence type="ECO:0000313" key="5">
    <source>
        <dbReference type="EMBL" id="KAG0563876.1"/>
    </source>
</evidence>
<evidence type="ECO:0000313" key="6">
    <source>
        <dbReference type="Proteomes" id="UP000822688"/>
    </source>
</evidence>
<evidence type="ECO:0000259" key="4">
    <source>
        <dbReference type="PROSITE" id="PS50846"/>
    </source>
</evidence>